<protein>
    <recommendedName>
        <fullName evidence="4 12">GPI mannosyltransferase 2</fullName>
        <ecNumber evidence="12">2.4.1.-</ecNumber>
    </recommendedName>
</protein>
<dbReference type="GO" id="GO:0004376">
    <property type="term" value="F:GPI mannosyltransferase activity"/>
    <property type="evidence" value="ECO:0007669"/>
    <property type="project" value="InterPro"/>
</dbReference>
<dbReference type="PANTHER" id="PTHR12468">
    <property type="entry name" value="GPI MANNOSYLTRANSFERASE 2"/>
    <property type="match status" value="1"/>
</dbReference>
<keyword evidence="9 12" id="KW-0256">Endoplasmic reticulum</keyword>
<feature type="transmembrane region" description="Helical" evidence="12">
    <location>
        <begin position="454"/>
        <end position="473"/>
    </location>
</feature>
<keyword evidence="8 12" id="KW-0812">Transmembrane</keyword>
<feature type="transmembrane region" description="Helical" evidence="12">
    <location>
        <begin position="397"/>
        <end position="417"/>
    </location>
</feature>
<evidence type="ECO:0000256" key="6">
    <source>
        <dbReference type="ARBA" id="ARBA00022676"/>
    </source>
</evidence>
<keyword evidence="7 12" id="KW-0808">Transferase</keyword>
<feature type="transmembrane region" description="Helical" evidence="12">
    <location>
        <begin position="333"/>
        <end position="353"/>
    </location>
</feature>
<comment type="subcellular location">
    <subcellularLocation>
        <location evidence="1 12">Endoplasmic reticulum membrane</location>
        <topology evidence="1 12">Multi-pass membrane protein</topology>
    </subcellularLocation>
</comment>
<dbReference type="GO" id="GO:0000009">
    <property type="term" value="F:alpha-1,6-mannosyltransferase activity"/>
    <property type="evidence" value="ECO:0007669"/>
    <property type="project" value="InterPro"/>
</dbReference>
<dbReference type="GO" id="GO:0005789">
    <property type="term" value="C:endoplasmic reticulum membrane"/>
    <property type="evidence" value="ECO:0007669"/>
    <property type="project" value="UniProtKB-SubCell"/>
</dbReference>
<dbReference type="OrthoDB" id="10252502at2759"/>
<reference evidence="13" key="1">
    <citation type="submission" date="2021-03" db="EMBL/GenBank/DDBJ databases">
        <authorList>
            <person name="Tagirdzhanova G."/>
        </authorList>
    </citation>
    <scope>NUCLEOTIDE SEQUENCE</scope>
</reference>
<keyword evidence="11 12" id="KW-0472">Membrane</keyword>
<evidence type="ECO:0000256" key="11">
    <source>
        <dbReference type="ARBA" id="ARBA00023136"/>
    </source>
</evidence>
<feature type="transmembrane region" description="Helical" evidence="12">
    <location>
        <begin position="265"/>
        <end position="288"/>
    </location>
</feature>
<evidence type="ECO:0000256" key="9">
    <source>
        <dbReference type="ARBA" id="ARBA00022824"/>
    </source>
</evidence>
<keyword evidence="14" id="KW-1185">Reference proteome</keyword>
<feature type="transmembrane region" description="Helical" evidence="12">
    <location>
        <begin position="234"/>
        <end position="253"/>
    </location>
</feature>
<keyword evidence="6 12" id="KW-0328">Glycosyltransferase</keyword>
<dbReference type="EMBL" id="CAJPDS010000017">
    <property type="protein sequence ID" value="CAF9915992.1"/>
    <property type="molecule type" value="Genomic_DNA"/>
</dbReference>
<dbReference type="PANTHER" id="PTHR12468:SF2">
    <property type="entry name" value="GPI MANNOSYLTRANSFERASE 2"/>
    <property type="match status" value="1"/>
</dbReference>
<evidence type="ECO:0000256" key="12">
    <source>
        <dbReference type="RuleBase" id="RU363112"/>
    </source>
</evidence>
<dbReference type="UniPathway" id="UPA00196"/>
<dbReference type="GO" id="GO:0006506">
    <property type="term" value="P:GPI anchor biosynthetic process"/>
    <property type="evidence" value="ECO:0007669"/>
    <property type="project" value="UniProtKB-UniPathway"/>
</dbReference>
<proteinExistence type="inferred from homology"/>
<gene>
    <name evidence="13" type="primary">GPI18</name>
    <name evidence="13" type="ORF">HETSPECPRED_002712</name>
</gene>
<comment type="pathway">
    <text evidence="2 12">Glycolipid biosynthesis; glycosylphosphatidylinositol-anchor biosynthesis.</text>
</comment>
<comment type="caution">
    <text evidence="13">The sequence shown here is derived from an EMBL/GenBank/DDBJ whole genome shotgun (WGS) entry which is preliminary data.</text>
</comment>
<dbReference type="Pfam" id="PF04188">
    <property type="entry name" value="Mannosyl_trans2"/>
    <property type="match status" value="1"/>
</dbReference>
<feature type="transmembrane region" description="Helical" evidence="12">
    <location>
        <begin position="18"/>
        <end position="39"/>
    </location>
</feature>
<feature type="transmembrane region" description="Helical" evidence="12">
    <location>
        <begin position="124"/>
        <end position="143"/>
    </location>
</feature>
<dbReference type="GO" id="GO:0031501">
    <property type="term" value="C:mannosyltransferase complex"/>
    <property type="evidence" value="ECO:0007669"/>
    <property type="project" value="TreeGrafter"/>
</dbReference>
<evidence type="ECO:0000256" key="5">
    <source>
        <dbReference type="ARBA" id="ARBA00022502"/>
    </source>
</evidence>
<evidence type="ECO:0000256" key="10">
    <source>
        <dbReference type="ARBA" id="ARBA00022989"/>
    </source>
</evidence>
<dbReference type="EC" id="2.4.1.-" evidence="12"/>
<evidence type="ECO:0000313" key="13">
    <source>
        <dbReference type="EMBL" id="CAF9915992.1"/>
    </source>
</evidence>
<evidence type="ECO:0000256" key="8">
    <source>
        <dbReference type="ARBA" id="ARBA00022692"/>
    </source>
</evidence>
<evidence type="ECO:0000256" key="4">
    <source>
        <dbReference type="ARBA" id="ARBA00013795"/>
    </source>
</evidence>
<dbReference type="AlphaFoldDB" id="A0A8H3F4R8"/>
<organism evidence="13 14">
    <name type="scientific">Heterodermia speciosa</name>
    <dbReference type="NCBI Taxonomy" id="116794"/>
    <lineage>
        <taxon>Eukaryota</taxon>
        <taxon>Fungi</taxon>
        <taxon>Dikarya</taxon>
        <taxon>Ascomycota</taxon>
        <taxon>Pezizomycotina</taxon>
        <taxon>Lecanoromycetes</taxon>
        <taxon>OSLEUM clade</taxon>
        <taxon>Lecanoromycetidae</taxon>
        <taxon>Caliciales</taxon>
        <taxon>Physciaceae</taxon>
        <taxon>Heterodermia</taxon>
    </lineage>
</organism>
<comment type="function">
    <text evidence="12">Mannosyltransferase involved in glycosylphosphatidylinositol-anchor biosynthesis.</text>
</comment>
<evidence type="ECO:0000256" key="3">
    <source>
        <dbReference type="ARBA" id="ARBA00008698"/>
    </source>
</evidence>
<accession>A0A8H3F4R8</accession>
<comment type="similarity">
    <text evidence="3 12">Belongs to the PIGV family.</text>
</comment>
<evidence type="ECO:0000313" key="14">
    <source>
        <dbReference type="Proteomes" id="UP000664521"/>
    </source>
</evidence>
<dbReference type="Proteomes" id="UP000664521">
    <property type="component" value="Unassembled WGS sequence"/>
</dbReference>
<evidence type="ECO:0000256" key="1">
    <source>
        <dbReference type="ARBA" id="ARBA00004477"/>
    </source>
</evidence>
<name>A0A8H3F4R8_9LECA</name>
<dbReference type="InterPro" id="IPR007315">
    <property type="entry name" value="PIG-V/Gpi18"/>
</dbReference>
<evidence type="ECO:0000256" key="2">
    <source>
        <dbReference type="ARBA" id="ARBA00004687"/>
    </source>
</evidence>
<keyword evidence="10 12" id="KW-1133">Transmembrane helix</keyword>
<feature type="transmembrane region" description="Helical" evidence="12">
    <location>
        <begin position="163"/>
        <end position="183"/>
    </location>
</feature>
<sequence>MHQDDLWLKTTRSPKRYLVWYWGIWKFILFVLALASPGIGYDTSTDVLSAAQSIRESPNREFDIFRYGLQKFVRWDAIYFTSIAQRGYLFEQEWAFGWTFTRLLHWGAKGFSYMINGAPGLGEASFGILVAHISHLLSVLVLYDMSRSMCNRGSEDVRTKFAFLAALLHVVSPAGIFLTAPYAESPFALFNFLGCYFYLKVYGDRATGNALGGGLSRLASGLFFGIATTFRGNGLLSGCVFAYDASVIAWEILSSRKILNHLHDLSFTIAAGSMVALGSLVPQLLAFSQYCLDVSGERRPWCRRRIPSIYGWVQSHYWGVGFLRYWTLSNFPLFLLAGPMLCILMTSAIWTWIQSTKVSQTRTDGADSARSTRLREREFTNSVVFPNTAYQGAARRLLVPQLALAILALTTYHVQIITRLSSGYPIWYWWLASLILEDRQVQVLGKYWSPPKIMVQWMICYALIQGGLFASFLPPA</sequence>
<keyword evidence="5 12" id="KW-0337">GPI-anchor biosynthesis</keyword>
<evidence type="ECO:0000256" key="7">
    <source>
        <dbReference type="ARBA" id="ARBA00022679"/>
    </source>
</evidence>